<evidence type="ECO:0000313" key="11">
    <source>
        <dbReference type="Proteomes" id="UP000268162"/>
    </source>
</evidence>
<dbReference type="GO" id="GO:0005829">
    <property type="term" value="C:cytosol"/>
    <property type="evidence" value="ECO:0007669"/>
    <property type="project" value="TreeGrafter"/>
</dbReference>
<dbReference type="GO" id="GO:0005634">
    <property type="term" value="C:nucleus"/>
    <property type="evidence" value="ECO:0007669"/>
    <property type="project" value="UniProtKB-SubCell"/>
</dbReference>
<evidence type="ECO:0000256" key="7">
    <source>
        <dbReference type="ARBA" id="ARBA00022694"/>
    </source>
</evidence>
<dbReference type="PANTHER" id="PTHR15641">
    <property type="entry name" value="ELONGATOR COMPLEX PROTEIN 5"/>
    <property type="match status" value="1"/>
</dbReference>
<dbReference type="EMBL" id="ML002372">
    <property type="protein sequence ID" value="RKP38405.1"/>
    <property type="molecule type" value="Genomic_DNA"/>
</dbReference>
<dbReference type="InterPro" id="IPR019519">
    <property type="entry name" value="Elp5"/>
</dbReference>
<sequence>MSPLEVKKTTHSSLADVLEFRQTRTFVPIYDSVRQSGLPLLRYAIRRRLSTNTATGPPVVLLVCLETRPDALVNPSLVHGGEVHAIMGIMGGSDQPGEASSALMKACAHMKQLQLVNMSPDLAQLKHVITKTVKTLQEEHSTIYVYYDSLVPFLRQPMGQLLRFFRTLGTGDESAKSASGLAISMALIHEDLLVPDATSSAGIPPVRHALEALGPVTVHLYDLEDYNRTMDPLLWTEEDSRPAFAHLDTSNNSPGSRVAKVEYLKKSRKMQIETSVYDIVDDRLVTSEFVLARYQADAGKPAEKEIIQTPENDPLKSLSFNLTLTDQQREAKNNLVLPYVNEQSASGAIIYQPDDGDDFDEEDPDDDLDI</sequence>
<evidence type="ECO:0000256" key="3">
    <source>
        <dbReference type="ARBA" id="ARBA00005043"/>
    </source>
</evidence>
<name>A0A4P9ZXH6_9FUNG</name>
<evidence type="ECO:0000256" key="6">
    <source>
        <dbReference type="ARBA" id="ARBA00022490"/>
    </source>
</evidence>
<dbReference type="AlphaFoldDB" id="A0A4P9ZXH6"/>
<evidence type="ECO:0000256" key="5">
    <source>
        <dbReference type="ARBA" id="ARBA00020264"/>
    </source>
</evidence>
<evidence type="ECO:0000313" key="10">
    <source>
        <dbReference type="EMBL" id="RKP38405.1"/>
    </source>
</evidence>
<reference evidence="11" key="1">
    <citation type="journal article" date="2018" name="Nat. Microbiol.">
        <title>Leveraging single-cell genomics to expand the fungal tree of life.</title>
        <authorList>
            <person name="Ahrendt S.R."/>
            <person name="Quandt C.A."/>
            <person name="Ciobanu D."/>
            <person name="Clum A."/>
            <person name="Salamov A."/>
            <person name="Andreopoulos B."/>
            <person name="Cheng J.F."/>
            <person name="Woyke T."/>
            <person name="Pelin A."/>
            <person name="Henrissat B."/>
            <person name="Reynolds N.K."/>
            <person name="Benny G.L."/>
            <person name="Smith M.E."/>
            <person name="James T.Y."/>
            <person name="Grigoriev I.V."/>
        </authorList>
    </citation>
    <scope>NUCLEOTIDE SEQUENCE [LARGE SCALE GENOMIC DNA]</scope>
    <source>
        <strain evidence="11">RSA 468</strain>
    </source>
</reference>
<keyword evidence="6" id="KW-0963">Cytoplasm</keyword>
<evidence type="ECO:0000256" key="1">
    <source>
        <dbReference type="ARBA" id="ARBA00004123"/>
    </source>
</evidence>
<dbReference type="UniPathway" id="UPA00988"/>
<dbReference type="InterPro" id="IPR027417">
    <property type="entry name" value="P-loop_NTPase"/>
</dbReference>
<keyword evidence="8" id="KW-0539">Nucleus</keyword>
<keyword evidence="11" id="KW-1185">Reference proteome</keyword>
<proteinExistence type="inferred from homology"/>
<gene>
    <name evidence="10" type="ORF">BJ085DRAFT_38627</name>
</gene>
<protein>
    <recommendedName>
        <fullName evidence="5">Elongator complex protein 5</fullName>
    </recommendedName>
</protein>
<comment type="similarity">
    <text evidence="4">Belongs to the ELP5 family.</text>
</comment>
<dbReference type="GO" id="GO:0033588">
    <property type="term" value="C:elongator holoenzyme complex"/>
    <property type="evidence" value="ECO:0007669"/>
    <property type="project" value="InterPro"/>
</dbReference>
<dbReference type="Proteomes" id="UP000268162">
    <property type="component" value="Unassembled WGS sequence"/>
</dbReference>
<feature type="compositionally biased region" description="Acidic residues" evidence="9">
    <location>
        <begin position="354"/>
        <end position="370"/>
    </location>
</feature>
<evidence type="ECO:0000256" key="4">
    <source>
        <dbReference type="ARBA" id="ARBA00009567"/>
    </source>
</evidence>
<comment type="pathway">
    <text evidence="3">tRNA modification; 5-methoxycarbonylmethyl-2-thiouridine-tRNA biosynthesis.</text>
</comment>
<dbReference type="GO" id="GO:0002098">
    <property type="term" value="P:tRNA wobble uridine modification"/>
    <property type="evidence" value="ECO:0007669"/>
    <property type="project" value="InterPro"/>
</dbReference>
<accession>A0A4P9ZXH6</accession>
<keyword evidence="7" id="KW-0819">tRNA processing</keyword>
<dbReference type="OrthoDB" id="166907at2759"/>
<evidence type="ECO:0000256" key="2">
    <source>
        <dbReference type="ARBA" id="ARBA00004496"/>
    </source>
</evidence>
<dbReference type="Gene3D" id="3.40.50.300">
    <property type="entry name" value="P-loop containing nucleotide triphosphate hydrolases"/>
    <property type="match status" value="1"/>
</dbReference>
<organism evidence="10 11">
    <name type="scientific">Dimargaris cristalligena</name>
    <dbReference type="NCBI Taxonomy" id="215637"/>
    <lineage>
        <taxon>Eukaryota</taxon>
        <taxon>Fungi</taxon>
        <taxon>Fungi incertae sedis</taxon>
        <taxon>Zoopagomycota</taxon>
        <taxon>Kickxellomycotina</taxon>
        <taxon>Dimargaritomycetes</taxon>
        <taxon>Dimargaritales</taxon>
        <taxon>Dimargaritaceae</taxon>
        <taxon>Dimargaris</taxon>
    </lineage>
</organism>
<dbReference type="STRING" id="215637.A0A4P9ZXH6"/>
<feature type="region of interest" description="Disordered" evidence="9">
    <location>
        <begin position="346"/>
        <end position="370"/>
    </location>
</feature>
<dbReference type="PANTHER" id="PTHR15641:SF1">
    <property type="entry name" value="ELONGATOR COMPLEX PROTEIN 5"/>
    <property type="match status" value="1"/>
</dbReference>
<evidence type="ECO:0000256" key="8">
    <source>
        <dbReference type="ARBA" id="ARBA00023242"/>
    </source>
</evidence>
<comment type="subcellular location">
    <subcellularLocation>
        <location evidence="2">Cytoplasm</location>
    </subcellularLocation>
    <subcellularLocation>
        <location evidence="1">Nucleus</location>
    </subcellularLocation>
</comment>
<dbReference type="GO" id="GO:0000049">
    <property type="term" value="F:tRNA binding"/>
    <property type="evidence" value="ECO:0007669"/>
    <property type="project" value="TreeGrafter"/>
</dbReference>
<dbReference type="Pfam" id="PF10483">
    <property type="entry name" value="Elong_Iki1"/>
    <property type="match status" value="1"/>
</dbReference>
<evidence type="ECO:0000256" key="9">
    <source>
        <dbReference type="SAM" id="MobiDB-lite"/>
    </source>
</evidence>